<dbReference type="GO" id="GO:0001682">
    <property type="term" value="P:tRNA 5'-leader removal"/>
    <property type="evidence" value="ECO:0007669"/>
    <property type="project" value="InterPro"/>
</dbReference>
<protein>
    <submittedName>
        <fullName evidence="1">Ribonuclease P 40kDa subunit-domain-containing protein</fullName>
    </submittedName>
</protein>
<dbReference type="Pfam" id="PF08584">
    <property type="entry name" value="Ribonuc_P_40"/>
    <property type="match status" value="1"/>
</dbReference>
<dbReference type="EMBL" id="MCFF01000003">
    <property type="protein sequence ID" value="ORZ27849.1"/>
    <property type="molecule type" value="Genomic_DNA"/>
</dbReference>
<evidence type="ECO:0000313" key="1">
    <source>
        <dbReference type="EMBL" id="ORZ27849.1"/>
    </source>
</evidence>
<dbReference type="GO" id="GO:0000172">
    <property type="term" value="C:ribonuclease MRP complex"/>
    <property type="evidence" value="ECO:0007669"/>
    <property type="project" value="TreeGrafter"/>
</dbReference>
<dbReference type="PANTHER" id="PTHR15396">
    <property type="entry name" value="RIBONUCLEASE P PROTEIN SUBUNIT P40"/>
    <property type="match status" value="1"/>
</dbReference>
<dbReference type="GO" id="GO:0030681">
    <property type="term" value="C:multimeric ribonuclease P complex"/>
    <property type="evidence" value="ECO:0007669"/>
    <property type="project" value="TreeGrafter"/>
</dbReference>
<dbReference type="InParanoid" id="A0A1Y2GZW3"/>
<dbReference type="GO" id="GO:0004526">
    <property type="term" value="F:ribonuclease P activity"/>
    <property type="evidence" value="ECO:0007669"/>
    <property type="project" value="TreeGrafter"/>
</dbReference>
<dbReference type="AlphaFoldDB" id="A0A1Y2GZW3"/>
<comment type="caution">
    <text evidence="1">The sequence shown here is derived from an EMBL/GenBank/DDBJ whole genome shotgun (WGS) entry which is preliminary data.</text>
</comment>
<name>A0A1Y2GZW3_9FUNG</name>
<dbReference type="FunCoup" id="A0A1Y2GZW3">
    <property type="interactions" value="65"/>
</dbReference>
<accession>A0A1Y2GZW3</accession>
<sequence>MSTFFPEADPPKAYSYMTHYSFNSPKKLHATGILSHPFNQKIQVFLPTASSPAITSQLIQTLQKDTYYYHAHLPLSLFLSSNFMQFIRNGLIALSVQGGIDTHDVICIDGKGRMILSLTKDTYEQLGLTGVPSKFHPNRHRYVVEIDMLSPAMVPGKRGFDRIKWCFENTLVTVFPMVLASVDGHGVSLPLEFPDTVKAIKMGFKIQCTSLNNIIIPDTRTIRTIGKNNLRWRLNVSGLFEWIGMASIQSDRIVQGDKIDPYLCVYSNPPQANANETPIASRACLIEITGLIPAPSVLHIFELLRSVLNESSPDPELMPEWANFTVWGFQDSPISWRGKEHGHLISGENMYSFFLWSSNISPQGKEHPDTGVYVMFENVAAHDLHS</sequence>
<dbReference type="InterPro" id="IPR013893">
    <property type="entry name" value="RNase_P_Rpp40"/>
</dbReference>
<dbReference type="Proteomes" id="UP000193648">
    <property type="component" value="Unassembled WGS sequence"/>
</dbReference>
<keyword evidence="2" id="KW-1185">Reference proteome</keyword>
<evidence type="ECO:0000313" key="2">
    <source>
        <dbReference type="Proteomes" id="UP000193648"/>
    </source>
</evidence>
<dbReference type="GO" id="GO:0000447">
    <property type="term" value="P:endonucleolytic cleavage in ITS1 to separate SSU-rRNA from 5.8S rRNA and LSU-rRNA from tricistronic rRNA transcript (SSU-rRNA, 5.8S rRNA, LSU-rRNA)"/>
    <property type="evidence" value="ECO:0007669"/>
    <property type="project" value="TreeGrafter"/>
</dbReference>
<proteinExistence type="predicted"/>
<dbReference type="RefSeq" id="XP_021885552.1">
    <property type="nucleotide sequence ID" value="XM_022022821.1"/>
</dbReference>
<dbReference type="STRING" id="64571.A0A1Y2GZW3"/>
<dbReference type="PANTHER" id="PTHR15396:SF1">
    <property type="entry name" value="RIBONUCLEASE P PROTEIN SUBUNIT P40"/>
    <property type="match status" value="1"/>
</dbReference>
<organism evidence="1 2">
    <name type="scientific">Lobosporangium transversale</name>
    <dbReference type="NCBI Taxonomy" id="64571"/>
    <lineage>
        <taxon>Eukaryota</taxon>
        <taxon>Fungi</taxon>
        <taxon>Fungi incertae sedis</taxon>
        <taxon>Mucoromycota</taxon>
        <taxon>Mortierellomycotina</taxon>
        <taxon>Mortierellomycetes</taxon>
        <taxon>Mortierellales</taxon>
        <taxon>Mortierellaceae</taxon>
        <taxon>Lobosporangium</taxon>
    </lineage>
</organism>
<dbReference type="OrthoDB" id="63112at2759"/>
<reference evidence="1 2" key="1">
    <citation type="submission" date="2016-07" db="EMBL/GenBank/DDBJ databases">
        <title>Pervasive Adenine N6-methylation of Active Genes in Fungi.</title>
        <authorList>
            <consortium name="DOE Joint Genome Institute"/>
            <person name="Mondo S.J."/>
            <person name="Dannebaum R.O."/>
            <person name="Kuo R.C."/>
            <person name="Labutti K."/>
            <person name="Haridas S."/>
            <person name="Kuo A."/>
            <person name="Salamov A."/>
            <person name="Ahrendt S.R."/>
            <person name="Lipzen A."/>
            <person name="Sullivan W."/>
            <person name="Andreopoulos W.B."/>
            <person name="Clum A."/>
            <person name="Lindquist E."/>
            <person name="Daum C."/>
            <person name="Ramamoorthy G.K."/>
            <person name="Gryganskyi A."/>
            <person name="Culley D."/>
            <person name="Magnuson J.K."/>
            <person name="James T.Y."/>
            <person name="O'Malley M.A."/>
            <person name="Stajich J.E."/>
            <person name="Spatafora J.W."/>
            <person name="Visel A."/>
            <person name="Grigoriev I.V."/>
        </authorList>
    </citation>
    <scope>NUCLEOTIDE SEQUENCE [LARGE SCALE GENOMIC DNA]</scope>
    <source>
        <strain evidence="1 2">NRRL 3116</strain>
    </source>
</reference>
<gene>
    <name evidence="1" type="ORF">BCR41DRAFT_346100</name>
</gene>
<dbReference type="GeneID" id="33564665"/>
<dbReference type="GO" id="GO:0000171">
    <property type="term" value="F:ribonuclease MRP activity"/>
    <property type="evidence" value="ECO:0007669"/>
    <property type="project" value="TreeGrafter"/>
</dbReference>